<reference evidence="1" key="1">
    <citation type="journal article" date="2014" name="Front. Microbiol.">
        <title>High frequency of phylogenetically diverse reductive dehalogenase-homologous genes in deep subseafloor sedimentary metagenomes.</title>
        <authorList>
            <person name="Kawai M."/>
            <person name="Futagami T."/>
            <person name="Toyoda A."/>
            <person name="Takaki Y."/>
            <person name="Nishi S."/>
            <person name="Hori S."/>
            <person name="Arai W."/>
            <person name="Tsubouchi T."/>
            <person name="Morono Y."/>
            <person name="Uchiyama I."/>
            <person name="Ito T."/>
            <person name="Fujiyama A."/>
            <person name="Inagaki F."/>
            <person name="Takami H."/>
        </authorList>
    </citation>
    <scope>NUCLEOTIDE SEQUENCE</scope>
    <source>
        <strain evidence="1">Expedition CK06-06</strain>
    </source>
</reference>
<organism evidence="1">
    <name type="scientific">marine sediment metagenome</name>
    <dbReference type="NCBI Taxonomy" id="412755"/>
    <lineage>
        <taxon>unclassified sequences</taxon>
        <taxon>metagenomes</taxon>
        <taxon>ecological metagenomes</taxon>
    </lineage>
</organism>
<protein>
    <submittedName>
        <fullName evidence="1">Uncharacterized protein</fullName>
    </submittedName>
</protein>
<dbReference type="AlphaFoldDB" id="X1UA87"/>
<sequence>SPSLAEKDINTISYTQKQEIESLTREFMSLLRKIKKNGLSLEQGIQSLFFDNCKSPLNKLSEITKKLSMLLHYFSEVSLHNHPTFLKFIVVLAQNIFLVKKCLNAQFSEFYR</sequence>
<dbReference type="EMBL" id="BARW01025982">
    <property type="protein sequence ID" value="GAJ14404.1"/>
    <property type="molecule type" value="Genomic_DNA"/>
</dbReference>
<accession>X1UA87</accession>
<comment type="caution">
    <text evidence="1">The sequence shown here is derived from an EMBL/GenBank/DDBJ whole genome shotgun (WGS) entry which is preliminary data.</text>
</comment>
<evidence type="ECO:0000313" key="1">
    <source>
        <dbReference type="EMBL" id="GAJ14404.1"/>
    </source>
</evidence>
<proteinExistence type="predicted"/>
<feature type="non-terminal residue" evidence="1">
    <location>
        <position position="1"/>
    </location>
</feature>
<gene>
    <name evidence="1" type="ORF">S12H4_42457</name>
</gene>
<name>X1UA87_9ZZZZ</name>